<evidence type="ECO:0000313" key="2">
    <source>
        <dbReference type="Proteomes" id="UP000032180"/>
    </source>
</evidence>
<evidence type="ECO:0000313" key="1">
    <source>
        <dbReference type="EnsemblPlants" id="LPERR11G14300.1"/>
    </source>
</evidence>
<dbReference type="Gramene" id="LPERR11G14300.1">
    <property type="protein sequence ID" value="LPERR11G14300.1"/>
    <property type="gene ID" value="LPERR11G14300"/>
</dbReference>
<proteinExistence type="predicted"/>
<protein>
    <submittedName>
        <fullName evidence="1">Uncharacterized protein</fullName>
    </submittedName>
</protein>
<reference evidence="1 2" key="1">
    <citation type="submission" date="2012-08" db="EMBL/GenBank/DDBJ databases">
        <title>Oryza genome evolution.</title>
        <authorList>
            <person name="Wing R.A."/>
        </authorList>
    </citation>
    <scope>NUCLEOTIDE SEQUENCE</scope>
</reference>
<reference evidence="2" key="2">
    <citation type="submission" date="2013-12" db="EMBL/GenBank/DDBJ databases">
        <authorList>
            <person name="Yu Y."/>
            <person name="Lee S."/>
            <person name="de Baynast K."/>
            <person name="Wissotski M."/>
            <person name="Liu L."/>
            <person name="Talag J."/>
            <person name="Goicoechea J."/>
            <person name="Angelova A."/>
            <person name="Jetty R."/>
            <person name="Kudrna D."/>
            <person name="Golser W."/>
            <person name="Rivera L."/>
            <person name="Zhang J."/>
            <person name="Wing R."/>
        </authorList>
    </citation>
    <scope>NUCLEOTIDE SEQUENCE</scope>
</reference>
<dbReference type="HOGENOM" id="CLU_3053242_0_0_1"/>
<dbReference type="EnsemblPlants" id="LPERR11G14300.1">
    <property type="protein sequence ID" value="LPERR11G14300.1"/>
    <property type="gene ID" value="LPERR11G14300"/>
</dbReference>
<reference evidence="1" key="3">
    <citation type="submission" date="2015-04" db="UniProtKB">
        <authorList>
            <consortium name="EnsemblPlants"/>
        </authorList>
    </citation>
    <scope>IDENTIFICATION</scope>
</reference>
<accession>A0A0D9XTG1</accession>
<sequence>MRVMCLMAPRDRRSGLWSLDKFGALVHKAMAQQAALVDGVAPMDLSEQPWLCCR</sequence>
<organism evidence="1 2">
    <name type="scientific">Leersia perrieri</name>
    <dbReference type="NCBI Taxonomy" id="77586"/>
    <lineage>
        <taxon>Eukaryota</taxon>
        <taxon>Viridiplantae</taxon>
        <taxon>Streptophyta</taxon>
        <taxon>Embryophyta</taxon>
        <taxon>Tracheophyta</taxon>
        <taxon>Spermatophyta</taxon>
        <taxon>Magnoliopsida</taxon>
        <taxon>Liliopsida</taxon>
        <taxon>Poales</taxon>
        <taxon>Poaceae</taxon>
        <taxon>BOP clade</taxon>
        <taxon>Oryzoideae</taxon>
        <taxon>Oryzeae</taxon>
        <taxon>Oryzinae</taxon>
        <taxon>Leersia</taxon>
    </lineage>
</organism>
<dbReference type="AlphaFoldDB" id="A0A0D9XTG1"/>
<dbReference type="Proteomes" id="UP000032180">
    <property type="component" value="Chromosome 11"/>
</dbReference>
<name>A0A0D9XTG1_9ORYZ</name>
<keyword evidence="2" id="KW-1185">Reference proteome</keyword>